<accession>A0ABP9EBR5</accession>
<dbReference type="Gene3D" id="1.10.357.10">
    <property type="entry name" value="Tetracycline Repressor, domain 2"/>
    <property type="match status" value="1"/>
</dbReference>
<dbReference type="PANTHER" id="PTHR30055">
    <property type="entry name" value="HTH-TYPE TRANSCRIPTIONAL REGULATOR RUTR"/>
    <property type="match status" value="1"/>
</dbReference>
<comment type="caution">
    <text evidence="4">The sequence shown here is derived from an EMBL/GenBank/DDBJ whole genome shotgun (WGS) entry which is preliminary data.</text>
</comment>
<gene>
    <name evidence="4" type="ORF">GCM10023333_04820</name>
</gene>
<dbReference type="InterPro" id="IPR001647">
    <property type="entry name" value="HTH_TetR"/>
</dbReference>
<dbReference type="InterPro" id="IPR039536">
    <property type="entry name" value="TetR_C_Proteobacteria"/>
</dbReference>
<dbReference type="PROSITE" id="PS50977">
    <property type="entry name" value="HTH_TETR_2"/>
    <property type="match status" value="1"/>
</dbReference>
<dbReference type="PANTHER" id="PTHR30055:SF224">
    <property type="entry name" value="TRANSCRIPTIONAL REGULATOR TETR FAMILY"/>
    <property type="match status" value="1"/>
</dbReference>
<organism evidence="4 5">
    <name type="scientific">Ferrimonas pelagia</name>
    <dbReference type="NCBI Taxonomy" id="1177826"/>
    <lineage>
        <taxon>Bacteria</taxon>
        <taxon>Pseudomonadati</taxon>
        <taxon>Pseudomonadota</taxon>
        <taxon>Gammaproteobacteria</taxon>
        <taxon>Alteromonadales</taxon>
        <taxon>Ferrimonadaceae</taxon>
        <taxon>Ferrimonas</taxon>
    </lineage>
</organism>
<evidence type="ECO:0000313" key="5">
    <source>
        <dbReference type="Proteomes" id="UP001499988"/>
    </source>
</evidence>
<dbReference type="PROSITE" id="PS01081">
    <property type="entry name" value="HTH_TETR_1"/>
    <property type="match status" value="1"/>
</dbReference>
<sequence length="210" mass="23721">MMQTPEQETIKSTLSRSEKKRADILAAASAEFREKGFAGTSMDALSARAEVSKRTLYNHFSNKEALFEAITGSLWEALQGVPFQPDQPLVDQLKAMARQKMDVINQPDHIELTRCVIGEYMRHAQMAQKAMAKLEQSEDGVIRWFEDAMAADQLRQEDPRFVAHQFYGLLKTFAFFPQMIAHAPAPTPEEQDKIIDSAVTMILAQYQIAP</sequence>
<feature type="DNA-binding region" description="H-T-H motif" evidence="2">
    <location>
        <begin position="41"/>
        <end position="60"/>
    </location>
</feature>
<evidence type="ECO:0000256" key="2">
    <source>
        <dbReference type="PROSITE-ProRule" id="PRU00335"/>
    </source>
</evidence>
<protein>
    <submittedName>
        <fullName evidence="4">TetR/AcrR family transcriptional regulator</fullName>
    </submittedName>
</protein>
<reference evidence="5" key="1">
    <citation type="journal article" date="2019" name="Int. J. Syst. Evol. Microbiol.">
        <title>The Global Catalogue of Microorganisms (GCM) 10K type strain sequencing project: providing services to taxonomists for standard genome sequencing and annotation.</title>
        <authorList>
            <consortium name="The Broad Institute Genomics Platform"/>
            <consortium name="The Broad Institute Genome Sequencing Center for Infectious Disease"/>
            <person name="Wu L."/>
            <person name="Ma J."/>
        </authorList>
    </citation>
    <scope>NUCLEOTIDE SEQUENCE [LARGE SCALE GENOMIC DNA]</scope>
    <source>
        <strain evidence="5">JCM 18401</strain>
    </source>
</reference>
<dbReference type="EMBL" id="BAABJZ010000006">
    <property type="protein sequence ID" value="GAA4874772.1"/>
    <property type="molecule type" value="Genomic_DNA"/>
</dbReference>
<dbReference type="InterPro" id="IPR009057">
    <property type="entry name" value="Homeodomain-like_sf"/>
</dbReference>
<proteinExistence type="predicted"/>
<dbReference type="InterPro" id="IPR023772">
    <property type="entry name" value="DNA-bd_HTH_TetR-type_CS"/>
</dbReference>
<dbReference type="Gene3D" id="1.10.10.60">
    <property type="entry name" value="Homeodomain-like"/>
    <property type="match status" value="1"/>
</dbReference>
<name>A0ABP9EBR5_9GAMM</name>
<feature type="domain" description="HTH tetR-type" evidence="3">
    <location>
        <begin position="18"/>
        <end position="78"/>
    </location>
</feature>
<dbReference type="Pfam" id="PF00440">
    <property type="entry name" value="TetR_N"/>
    <property type="match status" value="1"/>
</dbReference>
<dbReference type="InterPro" id="IPR036271">
    <property type="entry name" value="Tet_transcr_reg_TetR-rel_C_sf"/>
</dbReference>
<evidence type="ECO:0000256" key="1">
    <source>
        <dbReference type="ARBA" id="ARBA00023125"/>
    </source>
</evidence>
<evidence type="ECO:0000313" key="4">
    <source>
        <dbReference type="EMBL" id="GAA4874772.1"/>
    </source>
</evidence>
<dbReference type="InterPro" id="IPR050109">
    <property type="entry name" value="HTH-type_TetR-like_transc_reg"/>
</dbReference>
<dbReference type="PRINTS" id="PR00455">
    <property type="entry name" value="HTHTETR"/>
</dbReference>
<keyword evidence="1 2" id="KW-0238">DNA-binding</keyword>
<dbReference type="SUPFAM" id="SSF46689">
    <property type="entry name" value="Homeodomain-like"/>
    <property type="match status" value="1"/>
</dbReference>
<dbReference type="SUPFAM" id="SSF48498">
    <property type="entry name" value="Tetracyclin repressor-like, C-terminal domain"/>
    <property type="match status" value="1"/>
</dbReference>
<keyword evidence="5" id="KW-1185">Reference proteome</keyword>
<dbReference type="Pfam" id="PF14246">
    <property type="entry name" value="TetR_C_7"/>
    <property type="match status" value="1"/>
</dbReference>
<evidence type="ECO:0000259" key="3">
    <source>
        <dbReference type="PROSITE" id="PS50977"/>
    </source>
</evidence>
<dbReference type="Proteomes" id="UP001499988">
    <property type="component" value="Unassembled WGS sequence"/>
</dbReference>